<evidence type="ECO:0000256" key="3">
    <source>
        <dbReference type="ARBA" id="ARBA00022555"/>
    </source>
</evidence>
<dbReference type="AlphaFoldDB" id="B7JYT1"/>
<dbReference type="InterPro" id="IPR032810">
    <property type="entry name" value="CCA-adding_enz_C"/>
</dbReference>
<sequence length="420" mass="47963">MTGQHTLTNLFTHSLPFSLDLLPPDACLVGGAVRDALLNCSRNYLDLDFVVPNGAVETARKIANNYQAGFVVLDEQRRIARVVFKQGTVDFAQQEGENLEKDLRRRDFTINAIAYDVHQQQLIDPLKGSEDLKKRLLRMVSLNNLKDDPLRLLRAYRQAIQLNFTIEEKTRETIRQLAPLIKKVAAERVQTELGYLLSDSRGSQGLIDMAKDGLLNPWFKELTEDKLQQLLKVDQVVKLLRDQLAIDDFYQFLNYELDSYQDYSLIIQRAKLASLVLSVPEKAELELVNLKYSRADIRMITKALTYLPLLEENQSKMSLRELYFFFLEVGDVFPLIVILALARGILLTDILPLIYRYLDPKDQVAHPCPLITGHDLIKQLNLKPSPQIGQLLTEIQIAYIEGKILTKEEALAFAETTVNH</sequence>
<dbReference type="InterPro" id="IPR002646">
    <property type="entry name" value="PolA_pol_head_dom"/>
</dbReference>
<dbReference type="InterPro" id="IPR050124">
    <property type="entry name" value="tRNA_CCA-adding_enzyme"/>
</dbReference>
<dbReference type="PANTHER" id="PTHR47545">
    <property type="entry name" value="MULTIFUNCTIONAL CCA PROTEIN"/>
    <property type="match status" value="1"/>
</dbReference>
<dbReference type="SUPFAM" id="SSF81891">
    <property type="entry name" value="Poly A polymerase C-terminal region-like"/>
    <property type="match status" value="1"/>
</dbReference>
<accession>B7JYT1</accession>
<dbReference type="Proteomes" id="UP000008204">
    <property type="component" value="Chromosome"/>
</dbReference>
<feature type="domain" description="CCA-adding enzyme C-terminal" evidence="15">
    <location>
        <begin position="275"/>
        <end position="411"/>
    </location>
</feature>
<comment type="cofactor">
    <cofactor evidence="1">
        <name>Mg(2+)</name>
        <dbReference type="ChEBI" id="CHEBI:18420"/>
    </cofactor>
</comment>
<evidence type="ECO:0000256" key="2">
    <source>
        <dbReference type="ARBA" id="ARBA00007265"/>
    </source>
</evidence>
<evidence type="ECO:0000313" key="16">
    <source>
        <dbReference type="EMBL" id="ACK66008.1"/>
    </source>
</evidence>
<dbReference type="GO" id="GO:0008033">
    <property type="term" value="P:tRNA processing"/>
    <property type="evidence" value="ECO:0007669"/>
    <property type="project" value="UniProtKB-KW"/>
</dbReference>
<keyword evidence="4 11" id="KW-0808">Transferase</keyword>
<keyword evidence="7" id="KW-0479">Metal-binding</keyword>
<dbReference type="GO" id="GO:0016779">
    <property type="term" value="F:nucleotidyltransferase activity"/>
    <property type="evidence" value="ECO:0007669"/>
    <property type="project" value="UniProtKB-KW"/>
</dbReference>
<evidence type="ECO:0000259" key="15">
    <source>
        <dbReference type="Pfam" id="PF13735"/>
    </source>
</evidence>
<evidence type="ECO:0000256" key="6">
    <source>
        <dbReference type="ARBA" id="ARBA00022695"/>
    </source>
</evidence>
<keyword evidence="12" id="KW-0812">Transmembrane</keyword>
<evidence type="ECO:0000259" key="14">
    <source>
        <dbReference type="Pfam" id="PF12627"/>
    </source>
</evidence>
<evidence type="ECO:0000256" key="12">
    <source>
        <dbReference type="SAM" id="Phobius"/>
    </source>
</evidence>
<dbReference type="OrthoDB" id="9805698at2"/>
<reference evidence="17" key="1">
    <citation type="journal article" date="2011" name="MBio">
        <title>Novel metabolic attributes of the genus Cyanothece, comprising a group of unicellular nitrogen-fixing Cyanobacteria.</title>
        <authorList>
            <person name="Bandyopadhyay A."/>
            <person name="Elvitigala T."/>
            <person name="Welsh E."/>
            <person name="Stockel J."/>
            <person name="Liberton M."/>
            <person name="Min H."/>
            <person name="Sherman L.A."/>
            <person name="Pakrasi H.B."/>
        </authorList>
    </citation>
    <scope>NUCLEOTIDE SEQUENCE [LARGE SCALE GENOMIC DNA]</scope>
    <source>
        <strain evidence="17">PCC 8801</strain>
    </source>
</reference>
<evidence type="ECO:0000256" key="11">
    <source>
        <dbReference type="RuleBase" id="RU003953"/>
    </source>
</evidence>
<dbReference type="Gene3D" id="1.10.3090.10">
    <property type="entry name" value="cca-adding enzyme, domain 2"/>
    <property type="match status" value="1"/>
</dbReference>
<dbReference type="GO" id="GO:0000049">
    <property type="term" value="F:tRNA binding"/>
    <property type="evidence" value="ECO:0007669"/>
    <property type="project" value="UniProtKB-KW"/>
</dbReference>
<keyword evidence="12" id="KW-0472">Membrane</keyword>
<dbReference type="InterPro" id="IPR043519">
    <property type="entry name" value="NT_sf"/>
</dbReference>
<dbReference type="Pfam" id="PF13735">
    <property type="entry name" value="tRNA_NucTran2_2"/>
    <property type="match status" value="1"/>
</dbReference>
<evidence type="ECO:0000256" key="10">
    <source>
        <dbReference type="ARBA" id="ARBA00022884"/>
    </source>
</evidence>
<dbReference type="PANTHER" id="PTHR47545:SF2">
    <property type="entry name" value="CC-ADDING TRNA NUCLEOTIDYLTRANSFERASE"/>
    <property type="match status" value="1"/>
</dbReference>
<dbReference type="Pfam" id="PF01743">
    <property type="entry name" value="PolyA_pol"/>
    <property type="match status" value="1"/>
</dbReference>
<dbReference type="Gene3D" id="3.30.460.10">
    <property type="entry name" value="Beta Polymerase, domain 2"/>
    <property type="match status" value="1"/>
</dbReference>
<keyword evidence="17" id="KW-1185">Reference proteome</keyword>
<gene>
    <name evidence="16" type="ordered locus">PCC8801_1970</name>
</gene>
<keyword evidence="6 16" id="KW-0548">Nucleotidyltransferase</keyword>
<evidence type="ECO:0000256" key="5">
    <source>
        <dbReference type="ARBA" id="ARBA00022694"/>
    </source>
</evidence>
<comment type="similarity">
    <text evidence="2 11">Belongs to the tRNA nucleotidyltransferase/poly(A) polymerase family.</text>
</comment>
<evidence type="ECO:0000256" key="1">
    <source>
        <dbReference type="ARBA" id="ARBA00001946"/>
    </source>
</evidence>
<evidence type="ECO:0000256" key="4">
    <source>
        <dbReference type="ARBA" id="ARBA00022679"/>
    </source>
</evidence>
<evidence type="ECO:0000256" key="8">
    <source>
        <dbReference type="ARBA" id="ARBA00022741"/>
    </source>
</evidence>
<evidence type="ECO:0000256" key="9">
    <source>
        <dbReference type="ARBA" id="ARBA00022842"/>
    </source>
</evidence>
<dbReference type="KEGG" id="cyp:PCC8801_1970"/>
<proteinExistence type="inferred from homology"/>
<keyword evidence="9" id="KW-0460">Magnesium</keyword>
<dbReference type="SUPFAM" id="SSF81301">
    <property type="entry name" value="Nucleotidyltransferase"/>
    <property type="match status" value="1"/>
</dbReference>
<feature type="transmembrane region" description="Helical" evidence="12">
    <location>
        <begin position="322"/>
        <end position="346"/>
    </location>
</feature>
<dbReference type="GO" id="GO:0000166">
    <property type="term" value="F:nucleotide binding"/>
    <property type="evidence" value="ECO:0007669"/>
    <property type="project" value="UniProtKB-KW"/>
</dbReference>
<feature type="domain" description="tRNA nucleotidyltransferase/poly(A) polymerase RNA and SrmB- binding" evidence="14">
    <location>
        <begin position="163"/>
        <end position="224"/>
    </location>
</feature>
<protein>
    <submittedName>
        <fullName evidence="16">Polynucleotide adenylyltransferase region</fullName>
    </submittedName>
</protein>
<dbReference type="STRING" id="41431.PCC8801_1970"/>
<dbReference type="GO" id="GO:0046872">
    <property type="term" value="F:metal ion binding"/>
    <property type="evidence" value="ECO:0007669"/>
    <property type="project" value="UniProtKB-KW"/>
</dbReference>
<evidence type="ECO:0000259" key="13">
    <source>
        <dbReference type="Pfam" id="PF01743"/>
    </source>
</evidence>
<keyword evidence="10 11" id="KW-0694">RNA-binding</keyword>
<keyword evidence="8" id="KW-0547">Nucleotide-binding</keyword>
<dbReference type="eggNOG" id="COG0617">
    <property type="taxonomic scope" value="Bacteria"/>
</dbReference>
<dbReference type="Pfam" id="PF12627">
    <property type="entry name" value="PolyA_pol_RNAbd"/>
    <property type="match status" value="1"/>
</dbReference>
<dbReference type="EMBL" id="CP001287">
    <property type="protein sequence ID" value="ACK66008.1"/>
    <property type="molecule type" value="Genomic_DNA"/>
</dbReference>
<dbReference type="HOGENOM" id="CLU_015961_6_0_3"/>
<keyword evidence="5" id="KW-0819">tRNA processing</keyword>
<keyword evidence="3" id="KW-0820">tRNA-binding</keyword>
<organism evidence="16 17">
    <name type="scientific">Rippkaea orientalis (strain PCC 8801 / RF-1)</name>
    <name type="common">Cyanothece sp. (strain PCC 8801)</name>
    <dbReference type="NCBI Taxonomy" id="41431"/>
    <lineage>
        <taxon>Bacteria</taxon>
        <taxon>Bacillati</taxon>
        <taxon>Cyanobacteriota</taxon>
        <taxon>Cyanophyceae</taxon>
        <taxon>Oscillatoriophycideae</taxon>
        <taxon>Chroococcales</taxon>
        <taxon>Aphanothecaceae</taxon>
        <taxon>Rippkaea</taxon>
        <taxon>Rippkaea orientalis</taxon>
    </lineage>
</organism>
<feature type="domain" description="Poly A polymerase head" evidence="13">
    <location>
        <begin position="28"/>
        <end position="138"/>
    </location>
</feature>
<evidence type="ECO:0000313" key="17">
    <source>
        <dbReference type="Proteomes" id="UP000008204"/>
    </source>
</evidence>
<name>B7JYT1_RIPO1</name>
<dbReference type="CDD" id="cd05398">
    <property type="entry name" value="NT_ClassII-CCAase"/>
    <property type="match status" value="1"/>
</dbReference>
<dbReference type="InterPro" id="IPR032828">
    <property type="entry name" value="PolyA_RNA-bd"/>
</dbReference>
<evidence type="ECO:0000256" key="7">
    <source>
        <dbReference type="ARBA" id="ARBA00022723"/>
    </source>
</evidence>
<keyword evidence="12" id="KW-1133">Transmembrane helix</keyword>
<dbReference type="RefSeq" id="WP_012595279.1">
    <property type="nucleotide sequence ID" value="NC_011726.1"/>
</dbReference>